<evidence type="ECO:0000256" key="7">
    <source>
        <dbReference type="ARBA" id="ARBA00022723"/>
    </source>
</evidence>
<protein>
    <recommendedName>
        <fullName evidence="5 14">Adenine DNA glycosylase</fullName>
        <ecNumber evidence="4 14">3.2.2.31</ecNumber>
    </recommendedName>
</protein>
<dbReference type="SUPFAM" id="SSF48150">
    <property type="entry name" value="DNA-glycosylase"/>
    <property type="match status" value="1"/>
</dbReference>
<dbReference type="InterPro" id="IPR044298">
    <property type="entry name" value="MIG/MutY"/>
</dbReference>
<proteinExistence type="inferred from homology"/>
<comment type="cofactor">
    <cofactor evidence="14">
        <name>[4Fe-4S] cluster</name>
        <dbReference type="ChEBI" id="CHEBI:49883"/>
    </cofactor>
    <text evidence="14">Binds 1 [4Fe-4S] cluster.</text>
</comment>
<keyword evidence="12" id="KW-0234">DNA repair</keyword>
<sequence>MAKQSLQPSFLAAALLAWYPRHHRDLPWRHTRDPYAIWLSEVILQQTRVAQGLPYYLTFLRAYPTVQQLAAAPEAEVLRYWQGLGYYSRARNMHRTAQQVVAEFGGLFPDNYAGLLKLRGIGPYTAAAIASFAFDEAVAVLDGNVYRVLARLFGLHSDIAAPSSRKEFQAVADQHIPASAPADFNQAIMEFGAIQCTPAKPDCLFCPLQPSCWAFQHGQVALLPVKSKAKKARTRYFHYFVLRQGDRIYLRERREKDIWQGLYDFTLVETDVAELPADELVRHLDALGAAIDTSVAAEPSAAYRHVLSHQKLEARFHELPLTKALPDATLRDLGLRAYSAAEIEALPKPKLIANYIEQNG</sequence>
<keyword evidence="11" id="KW-0411">Iron-sulfur</keyword>
<dbReference type="InterPro" id="IPR005760">
    <property type="entry name" value="A/G_AdeGlyc_MutY"/>
</dbReference>
<dbReference type="InterPro" id="IPR029119">
    <property type="entry name" value="MutY_C"/>
</dbReference>
<accession>A0ABP7UD10</accession>
<dbReference type="EC" id="3.2.2.31" evidence="4 14"/>
<evidence type="ECO:0000256" key="5">
    <source>
        <dbReference type="ARBA" id="ARBA00022023"/>
    </source>
</evidence>
<keyword evidence="17" id="KW-1185">Reference proteome</keyword>
<keyword evidence="7" id="KW-0479">Metal-binding</keyword>
<keyword evidence="8 14" id="KW-0227">DNA damage</keyword>
<comment type="catalytic activity">
    <reaction evidence="1 14">
        <text>Hydrolyzes free adenine bases from 7,8-dihydro-8-oxoguanine:adenine mismatched double-stranded DNA, leaving an apurinic site.</text>
        <dbReference type="EC" id="3.2.2.31"/>
    </reaction>
</comment>
<keyword evidence="6" id="KW-0004">4Fe-4S</keyword>
<keyword evidence="13 14" id="KW-0326">Glycosidase</keyword>
<dbReference type="Gene3D" id="1.10.340.30">
    <property type="entry name" value="Hypothetical protein, domain 2"/>
    <property type="match status" value="1"/>
</dbReference>
<dbReference type="SUPFAM" id="SSF55811">
    <property type="entry name" value="Nudix"/>
    <property type="match status" value="1"/>
</dbReference>
<dbReference type="RefSeq" id="WP_345055603.1">
    <property type="nucleotide sequence ID" value="NZ_BAABDK010000021.1"/>
</dbReference>
<evidence type="ECO:0000313" key="16">
    <source>
        <dbReference type="EMBL" id="GAA4040416.1"/>
    </source>
</evidence>
<evidence type="ECO:0000256" key="12">
    <source>
        <dbReference type="ARBA" id="ARBA00023204"/>
    </source>
</evidence>
<dbReference type="InterPro" id="IPR000445">
    <property type="entry name" value="HhH_motif"/>
</dbReference>
<dbReference type="Gene3D" id="3.90.79.10">
    <property type="entry name" value="Nucleoside Triphosphate Pyrophosphohydrolase"/>
    <property type="match status" value="1"/>
</dbReference>
<dbReference type="Pfam" id="PF00730">
    <property type="entry name" value="HhH-GPD"/>
    <property type="match status" value="1"/>
</dbReference>
<dbReference type="CDD" id="cd00056">
    <property type="entry name" value="ENDO3c"/>
    <property type="match status" value="1"/>
</dbReference>
<comment type="function">
    <text evidence="2">Adenine glycosylase active on G-A mispairs. MutY also corrects error-prone DNA synthesis past GO lesions which are due to the oxidatively damaged form of guanine: 7,8-dihydro-8-oxoguanine (8-oxo-dGTP).</text>
</comment>
<comment type="similarity">
    <text evidence="3 14">Belongs to the Nth/MutY family.</text>
</comment>
<evidence type="ECO:0000256" key="6">
    <source>
        <dbReference type="ARBA" id="ARBA00022485"/>
    </source>
</evidence>
<organism evidence="16 17">
    <name type="scientific">Hymenobacter glaciei</name>
    <dbReference type="NCBI Taxonomy" id="877209"/>
    <lineage>
        <taxon>Bacteria</taxon>
        <taxon>Pseudomonadati</taxon>
        <taxon>Bacteroidota</taxon>
        <taxon>Cytophagia</taxon>
        <taxon>Cytophagales</taxon>
        <taxon>Hymenobacteraceae</taxon>
        <taxon>Hymenobacter</taxon>
    </lineage>
</organism>
<dbReference type="PANTHER" id="PTHR42944:SF1">
    <property type="entry name" value="ADENINE DNA GLYCOSYLASE"/>
    <property type="match status" value="1"/>
</dbReference>
<gene>
    <name evidence="16" type="primary">mutY</name>
    <name evidence="16" type="ORF">GCM10022409_27870</name>
</gene>
<dbReference type="Pfam" id="PF00633">
    <property type="entry name" value="HHH"/>
    <property type="match status" value="1"/>
</dbReference>
<dbReference type="EMBL" id="BAABDK010000021">
    <property type="protein sequence ID" value="GAA4040416.1"/>
    <property type="molecule type" value="Genomic_DNA"/>
</dbReference>
<evidence type="ECO:0000256" key="9">
    <source>
        <dbReference type="ARBA" id="ARBA00022801"/>
    </source>
</evidence>
<keyword evidence="10 14" id="KW-0408">Iron</keyword>
<evidence type="ECO:0000256" key="4">
    <source>
        <dbReference type="ARBA" id="ARBA00012045"/>
    </source>
</evidence>
<evidence type="ECO:0000259" key="15">
    <source>
        <dbReference type="SMART" id="SM00478"/>
    </source>
</evidence>
<dbReference type="InterPro" id="IPR003265">
    <property type="entry name" value="HhH-GPD_domain"/>
</dbReference>
<reference evidence="17" key="1">
    <citation type="journal article" date="2019" name="Int. J. Syst. Evol. Microbiol.">
        <title>The Global Catalogue of Microorganisms (GCM) 10K type strain sequencing project: providing services to taxonomists for standard genome sequencing and annotation.</title>
        <authorList>
            <consortium name="The Broad Institute Genomics Platform"/>
            <consortium name="The Broad Institute Genome Sequencing Center for Infectious Disease"/>
            <person name="Wu L."/>
            <person name="Ma J."/>
        </authorList>
    </citation>
    <scope>NUCLEOTIDE SEQUENCE [LARGE SCALE GENOMIC DNA]</scope>
    <source>
        <strain evidence="17">JCM 17225</strain>
    </source>
</reference>
<name>A0ABP7UD10_9BACT</name>
<comment type="caution">
    <text evidence="16">The sequence shown here is derived from an EMBL/GenBank/DDBJ whole genome shotgun (WGS) entry which is preliminary data.</text>
</comment>
<dbReference type="Pfam" id="PF14815">
    <property type="entry name" value="NUDIX_4"/>
    <property type="match status" value="1"/>
</dbReference>
<dbReference type="Gene3D" id="1.10.1670.10">
    <property type="entry name" value="Helix-hairpin-Helix base-excision DNA repair enzymes (C-terminal)"/>
    <property type="match status" value="1"/>
</dbReference>
<dbReference type="PANTHER" id="PTHR42944">
    <property type="entry name" value="ADENINE DNA GLYCOSYLASE"/>
    <property type="match status" value="1"/>
</dbReference>
<evidence type="ECO:0000256" key="11">
    <source>
        <dbReference type="ARBA" id="ARBA00023014"/>
    </source>
</evidence>
<evidence type="ECO:0000256" key="13">
    <source>
        <dbReference type="ARBA" id="ARBA00023295"/>
    </source>
</evidence>
<dbReference type="Proteomes" id="UP001501469">
    <property type="component" value="Unassembled WGS sequence"/>
</dbReference>
<evidence type="ECO:0000313" key="17">
    <source>
        <dbReference type="Proteomes" id="UP001501469"/>
    </source>
</evidence>
<dbReference type="InterPro" id="IPR023170">
    <property type="entry name" value="HhH_base_excis_C"/>
</dbReference>
<evidence type="ECO:0000256" key="1">
    <source>
        <dbReference type="ARBA" id="ARBA00000843"/>
    </source>
</evidence>
<evidence type="ECO:0000256" key="2">
    <source>
        <dbReference type="ARBA" id="ARBA00002933"/>
    </source>
</evidence>
<evidence type="ECO:0000256" key="14">
    <source>
        <dbReference type="RuleBase" id="RU365096"/>
    </source>
</evidence>
<dbReference type="SMART" id="SM00478">
    <property type="entry name" value="ENDO3c"/>
    <property type="match status" value="1"/>
</dbReference>
<evidence type="ECO:0000256" key="8">
    <source>
        <dbReference type="ARBA" id="ARBA00022763"/>
    </source>
</evidence>
<dbReference type="NCBIfam" id="TIGR01084">
    <property type="entry name" value="mutY"/>
    <property type="match status" value="1"/>
</dbReference>
<dbReference type="CDD" id="cd03431">
    <property type="entry name" value="NUDIX_DNA_Glycosylase_C-MutY"/>
    <property type="match status" value="1"/>
</dbReference>
<evidence type="ECO:0000256" key="10">
    <source>
        <dbReference type="ARBA" id="ARBA00023004"/>
    </source>
</evidence>
<keyword evidence="9" id="KW-0378">Hydrolase</keyword>
<dbReference type="InterPro" id="IPR011257">
    <property type="entry name" value="DNA_glycosylase"/>
</dbReference>
<dbReference type="InterPro" id="IPR015797">
    <property type="entry name" value="NUDIX_hydrolase-like_dom_sf"/>
</dbReference>
<evidence type="ECO:0000256" key="3">
    <source>
        <dbReference type="ARBA" id="ARBA00008343"/>
    </source>
</evidence>
<feature type="domain" description="HhH-GPD" evidence="15">
    <location>
        <begin position="43"/>
        <end position="194"/>
    </location>
</feature>